<keyword evidence="2" id="KW-0732">Signal</keyword>
<evidence type="ECO:0000313" key="3">
    <source>
        <dbReference type="EMBL" id="KAK5628759.1"/>
    </source>
</evidence>
<reference evidence="3 4" key="1">
    <citation type="submission" date="2023-10" db="EMBL/GenBank/DDBJ databases">
        <title>Draft genome sequence of Xylaria bambusicola isolate GMP-LS, the root and basal stem rot pathogen of sugarcane in Indonesia.</title>
        <authorList>
            <person name="Selvaraj P."/>
            <person name="Muralishankar V."/>
            <person name="Muruganantham S."/>
            <person name="Sp S."/>
            <person name="Haryani S."/>
            <person name="Lau K.J.X."/>
            <person name="Naqvi N.I."/>
        </authorList>
    </citation>
    <scope>NUCLEOTIDE SEQUENCE [LARGE SCALE GENOMIC DNA]</scope>
    <source>
        <strain evidence="3">GMP-LS</strain>
    </source>
</reference>
<dbReference type="AlphaFoldDB" id="A0AAN7UWB2"/>
<sequence length="80" mass="8950">MAIGPPAMGPPAMGILAILTLFMIQGRQSESARIQKNQSKGRCRISTSHPVLFPKSRSVLESRQPTLRGTFGRTRRREMR</sequence>
<gene>
    <name evidence="3" type="ORF">RRF57_004474</name>
</gene>
<evidence type="ECO:0000256" key="2">
    <source>
        <dbReference type="SAM" id="SignalP"/>
    </source>
</evidence>
<organism evidence="3 4">
    <name type="scientific">Xylaria bambusicola</name>
    <dbReference type="NCBI Taxonomy" id="326684"/>
    <lineage>
        <taxon>Eukaryota</taxon>
        <taxon>Fungi</taxon>
        <taxon>Dikarya</taxon>
        <taxon>Ascomycota</taxon>
        <taxon>Pezizomycotina</taxon>
        <taxon>Sordariomycetes</taxon>
        <taxon>Xylariomycetidae</taxon>
        <taxon>Xylariales</taxon>
        <taxon>Xylariaceae</taxon>
        <taxon>Xylaria</taxon>
    </lineage>
</organism>
<keyword evidence="4" id="KW-1185">Reference proteome</keyword>
<feature type="signal peptide" evidence="2">
    <location>
        <begin position="1"/>
        <end position="31"/>
    </location>
</feature>
<dbReference type="Proteomes" id="UP001305414">
    <property type="component" value="Unassembled WGS sequence"/>
</dbReference>
<protein>
    <recommendedName>
        <fullName evidence="5">Secreted protein</fullName>
    </recommendedName>
</protein>
<evidence type="ECO:0008006" key="5">
    <source>
        <dbReference type="Google" id="ProtNLM"/>
    </source>
</evidence>
<name>A0AAN7UWB2_9PEZI</name>
<feature type="region of interest" description="Disordered" evidence="1">
    <location>
        <begin position="56"/>
        <end position="80"/>
    </location>
</feature>
<proteinExistence type="predicted"/>
<dbReference type="EMBL" id="JAWHQM010000009">
    <property type="protein sequence ID" value="KAK5628759.1"/>
    <property type="molecule type" value="Genomic_DNA"/>
</dbReference>
<feature type="chain" id="PRO_5042967982" description="Secreted protein" evidence="2">
    <location>
        <begin position="32"/>
        <end position="80"/>
    </location>
</feature>
<comment type="caution">
    <text evidence="3">The sequence shown here is derived from an EMBL/GenBank/DDBJ whole genome shotgun (WGS) entry which is preliminary data.</text>
</comment>
<evidence type="ECO:0000256" key="1">
    <source>
        <dbReference type="SAM" id="MobiDB-lite"/>
    </source>
</evidence>
<accession>A0AAN7UWB2</accession>
<evidence type="ECO:0000313" key="4">
    <source>
        <dbReference type="Proteomes" id="UP001305414"/>
    </source>
</evidence>